<organism evidence="2 3">
    <name type="scientific">Denitrobacterium detoxificans</name>
    <dbReference type="NCBI Taxonomy" id="79604"/>
    <lineage>
        <taxon>Bacteria</taxon>
        <taxon>Bacillati</taxon>
        <taxon>Actinomycetota</taxon>
        <taxon>Coriobacteriia</taxon>
        <taxon>Eggerthellales</taxon>
        <taxon>Eggerthellaceae</taxon>
        <taxon>Denitrobacterium</taxon>
    </lineage>
</organism>
<dbReference type="Pfam" id="PF24986">
    <property type="entry name" value="PRC_RimM"/>
    <property type="match status" value="1"/>
</dbReference>
<accession>A0A1H8SP59</accession>
<dbReference type="GO" id="GO:0005840">
    <property type="term" value="C:ribosome"/>
    <property type="evidence" value="ECO:0007669"/>
    <property type="project" value="InterPro"/>
</dbReference>
<dbReference type="GO" id="GO:0043022">
    <property type="term" value="F:ribosome binding"/>
    <property type="evidence" value="ECO:0007669"/>
    <property type="project" value="InterPro"/>
</dbReference>
<dbReference type="SUPFAM" id="SSF50346">
    <property type="entry name" value="PRC-barrel domain"/>
    <property type="match status" value="1"/>
</dbReference>
<dbReference type="STRING" id="79604.AAY81_04270"/>
<dbReference type="GO" id="GO:0006364">
    <property type="term" value="P:rRNA processing"/>
    <property type="evidence" value="ECO:0007669"/>
    <property type="project" value="InterPro"/>
</dbReference>
<evidence type="ECO:0000313" key="2">
    <source>
        <dbReference type="EMBL" id="SEO80431.1"/>
    </source>
</evidence>
<dbReference type="InterPro" id="IPR056792">
    <property type="entry name" value="PRC_RimM"/>
</dbReference>
<dbReference type="PANTHER" id="PTHR33692:SF1">
    <property type="entry name" value="RIBOSOME MATURATION FACTOR RIMM"/>
    <property type="match status" value="1"/>
</dbReference>
<evidence type="ECO:0000313" key="3">
    <source>
        <dbReference type="Proteomes" id="UP000182975"/>
    </source>
</evidence>
<dbReference type="PANTHER" id="PTHR33692">
    <property type="entry name" value="RIBOSOME MATURATION FACTOR RIMM"/>
    <property type="match status" value="1"/>
</dbReference>
<protein>
    <submittedName>
        <fullName evidence="2">16S rRNA processing protein RimM</fullName>
    </submittedName>
</protein>
<dbReference type="InterPro" id="IPR011033">
    <property type="entry name" value="PRC_barrel-like_sf"/>
</dbReference>
<dbReference type="Proteomes" id="UP000182975">
    <property type="component" value="Unassembled WGS sequence"/>
</dbReference>
<dbReference type="Gene3D" id="2.30.30.240">
    <property type="entry name" value="PRC-barrel domain"/>
    <property type="match status" value="1"/>
</dbReference>
<feature type="domain" description="Ribosome maturation factor RimM PRC barrel" evidence="1">
    <location>
        <begin position="84"/>
        <end position="148"/>
    </location>
</feature>
<evidence type="ECO:0000259" key="1">
    <source>
        <dbReference type="Pfam" id="PF24986"/>
    </source>
</evidence>
<dbReference type="RefSeq" id="WP_082867861.1">
    <property type="nucleotide sequence ID" value="NZ_CP011402.1"/>
</dbReference>
<proteinExistence type="predicted"/>
<dbReference type="OrthoDB" id="3177403at2"/>
<sequence>MVQAIAGLPFLLSEGMEVRFVPPTLKGPRSAFVRELFQSKGNACEVSFDGVESASDADLLIGSYCLVRRDSLPEIDYASTPSALAGWRVCDAEFGDLGEIAEVIDNPGQSLLVVRGERGEVLIPVVDEFIRSIQEEERVVGTAIPAGLLTLSESSDEDLPEDES</sequence>
<name>A0A1H8SP59_9ACTN</name>
<keyword evidence="3" id="KW-1185">Reference proteome</keyword>
<reference evidence="3" key="1">
    <citation type="submission" date="2016-10" db="EMBL/GenBank/DDBJ databases">
        <authorList>
            <person name="Varghese N."/>
        </authorList>
    </citation>
    <scope>NUCLEOTIDE SEQUENCE [LARGE SCALE GENOMIC DNA]</scope>
    <source>
        <strain evidence="3">DSM 21843</strain>
    </source>
</reference>
<dbReference type="AlphaFoldDB" id="A0A1H8SP59"/>
<dbReference type="EMBL" id="FOEC01000007">
    <property type="protein sequence ID" value="SEO80431.1"/>
    <property type="molecule type" value="Genomic_DNA"/>
</dbReference>
<gene>
    <name evidence="2" type="ORF">SAMN02910314_01255</name>
</gene>
<dbReference type="InterPro" id="IPR011961">
    <property type="entry name" value="RimM"/>
</dbReference>